<protein>
    <submittedName>
        <fullName evidence="3">Uncharacterized protein</fullName>
    </submittedName>
</protein>
<dbReference type="PANTHER" id="PTHR33488:SF2">
    <property type="entry name" value="EARLY ENDOSOME ANTIGEN 1-LIKE"/>
    <property type="match status" value="1"/>
</dbReference>
<dbReference type="PANTHER" id="PTHR33488">
    <property type="entry name" value="ZGC:162509"/>
    <property type="match status" value="1"/>
</dbReference>
<dbReference type="WBParaSite" id="ACRNAN_scaffold4614.g25568.t1">
    <property type="protein sequence ID" value="ACRNAN_scaffold4614.g25568.t1"/>
    <property type="gene ID" value="ACRNAN_scaffold4614.g25568"/>
</dbReference>
<organism evidence="2 3">
    <name type="scientific">Acrobeloides nanus</name>
    <dbReference type="NCBI Taxonomy" id="290746"/>
    <lineage>
        <taxon>Eukaryota</taxon>
        <taxon>Metazoa</taxon>
        <taxon>Ecdysozoa</taxon>
        <taxon>Nematoda</taxon>
        <taxon>Chromadorea</taxon>
        <taxon>Rhabditida</taxon>
        <taxon>Tylenchina</taxon>
        <taxon>Cephalobomorpha</taxon>
        <taxon>Cephaloboidea</taxon>
        <taxon>Cephalobidae</taxon>
        <taxon>Acrobeloides</taxon>
    </lineage>
</organism>
<evidence type="ECO:0000313" key="3">
    <source>
        <dbReference type="WBParaSite" id="ACRNAN_scaffold4614.g25568.t1"/>
    </source>
</evidence>
<dbReference type="Proteomes" id="UP000887540">
    <property type="component" value="Unplaced"/>
</dbReference>
<evidence type="ECO:0000256" key="1">
    <source>
        <dbReference type="SAM" id="Coils"/>
    </source>
</evidence>
<reference evidence="3" key="1">
    <citation type="submission" date="2022-11" db="UniProtKB">
        <authorList>
            <consortium name="WormBaseParasite"/>
        </authorList>
    </citation>
    <scope>IDENTIFICATION</scope>
</reference>
<keyword evidence="1" id="KW-0175">Coiled coil</keyword>
<proteinExistence type="predicted"/>
<sequence length="525" mass="59745">MDLVAKTLRPTALARCFKIDESSLMLMDDDGETYLPNGDTFSPVLDSGKVYTIHGTLANQTIHAVVPAPEGRIAQANNFQQIALMPQKKRDQTINHIISACRGMNDNLSMLYSGTRTVCLMESLSVLASCGTDVSLVTEQMPANKFQSLKNPHSFRASIYQLIAAISDAFRVSNTCMGTIRAALSDIPNNFSDIIEMLAAQMAAQAEKPLDHVLQIIDELCHASAGAKGVNEKTKLELQKLMEQMAIAKKAKEEETKRIEQDKVEAKRNVEQARNEYWNQLRKDAPPPKIVKSSFFFGFIETERVDNSAFSAYQQKTVQLKDEFDREHRYEEDLKRSLEQHHRELTDFMCKLKNMDTTSVDLASIVALLQEGIALLSRIRGEWMMLYNFFEKVKIVLNEYLLKSIENFKKFAQKEKVQYMLREALKTVCLCVQISNAADIYTMIMDRQVIPELSKVGKELALTEHEAKSKLNELEGRYYAKEHQVTELIEAKIREFNERTQLQMQDYATDLVEAHKTGFAQRALN</sequence>
<dbReference type="AlphaFoldDB" id="A0A914DZB1"/>
<feature type="coiled-coil region" evidence="1">
    <location>
        <begin position="231"/>
        <end position="283"/>
    </location>
</feature>
<keyword evidence="2" id="KW-1185">Reference proteome</keyword>
<name>A0A914DZB1_9BILA</name>
<accession>A0A914DZB1</accession>
<evidence type="ECO:0000313" key="2">
    <source>
        <dbReference type="Proteomes" id="UP000887540"/>
    </source>
</evidence>